<accession>A0A8K0KGR7</accession>
<feature type="compositionally biased region" description="Low complexity" evidence="1">
    <location>
        <begin position="54"/>
        <end position="63"/>
    </location>
</feature>
<name>A0A8K0KGR7_LADFU</name>
<reference evidence="3" key="1">
    <citation type="submission" date="2013-04" db="EMBL/GenBank/DDBJ databases">
        <authorList>
            <person name="Qu J."/>
            <person name="Murali S.C."/>
            <person name="Bandaranaike D."/>
            <person name="Bellair M."/>
            <person name="Blankenburg K."/>
            <person name="Chao H."/>
            <person name="Dinh H."/>
            <person name="Doddapaneni H."/>
            <person name="Downs B."/>
            <person name="Dugan-Rocha S."/>
            <person name="Elkadiri S."/>
            <person name="Gnanaolivu R.D."/>
            <person name="Hernandez B."/>
            <person name="Javaid M."/>
            <person name="Jayaseelan J.C."/>
            <person name="Lee S."/>
            <person name="Li M."/>
            <person name="Ming W."/>
            <person name="Munidasa M."/>
            <person name="Muniz J."/>
            <person name="Nguyen L."/>
            <person name="Ongeri F."/>
            <person name="Osuji N."/>
            <person name="Pu L.-L."/>
            <person name="Puazo M."/>
            <person name="Qu C."/>
            <person name="Quiroz J."/>
            <person name="Raj R."/>
            <person name="Weissenberger G."/>
            <person name="Xin Y."/>
            <person name="Zou X."/>
            <person name="Han Y."/>
            <person name="Richards S."/>
            <person name="Worley K."/>
            <person name="Muzny D."/>
            <person name="Gibbs R."/>
        </authorList>
    </citation>
    <scope>NUCLEOTIDE SEQUENCE</scope>
    <source>
        <strain evidence="3">Sampled in the wild</strain>
    </source>
</reference>
<proteinExistence type="predicted"/>
<organism evidence="3 4">
    <name type="scientific">Ladona fulva</name>
    <name type="common">Scarce chaser dragonfly</name>
    <name type="synonym">Libellula fulva</name>
    <dbReference type="NCBI Taxonomy" id="123851"/>
    <lineage>
        <taxon>Eukaryota</taxon>
        <taxon>Metazoa</taxon>
        <taxon>Ecdysozoa</taxon>
        <taxon>Arthropoda</taxon>
        <taxon>Hexapoda</taxon>
        <taxon>Insecta</taxon>
        <taxon>Pterygota</taxon>
        <taxon>Palaeoptera</taxon>
        <taxon>Odonata</taxon>
        <taxon>Epiprocta</taxon>
        <taxon>Anisoptera</taxon>
        <taxon>Libelluloidea</taxon>
        <taxon>Libellulidae</taxon>
        <taxon>Ladona</taxon>
    </lineage>
</organism>
<evidence type="ECO:0000256" key="1">
    <source>
        <dbReference type="SAM" id="MobiDB-lite"/>
    </source>
</evidence>
<protein>
    <submittedName>
        <fullName evidence="3">Uncharacterized protein</fullName>
    </submittedName>
</protein>
<feature type="signal peptide" evidence="2">
    <location>
        <begin position="1"/>
        <end position="23"/>
    </location>
</feature>
<feature type="region of interest" description="Disordered" evidence="1">
    <location>
        <begin position="37"/>
        <end position="86"/>
    </location>
</feature>
<feature type="compositionally biased region" description="Polar residues" evidence="1">
    <location>
        <begin position="43"/>
        <end position="53"/>
    </location>
</feature>
<dbReference type="EMBL" id="KZ308764">
    <property type="protein sequence ID" value="KAG8234023.1"/>
    <property type="molecule type" value="Genomic_DNA"/>
</dbReference>
<dbReference type="Proteomes" id="UP000792457">
    <property type="component" value="Unassembled WGS sequence"/>
</dbReference>
<evidence type="ECO:0000313" key="3">
    <source>
        <dbReference type="EMBL" id="KAG8234023.1"/>
    </source>
</evidence>
<comment type="caution">
    <text evidence="3">The sequence shown here is derived from an EMBL/GenBank/DDBJ whole genome shotgun (WGS) entry which is preliminary data.</text>
</comment>
<gene>
    <name evidence="3" type="ORF">J437_LFUL014663</name>
</gene>
<sequence>MSALLRFCLLFALLAMIPSNAQRSPYVPQPWNYPGLLPRFGEQDNSAPIPSTTQRPRPQQRPQFTGDSNDSDLGNRIGGGPVRNGAPCVECYIYITRGGDMIRVNRGNSNF</sequence>
<keyword evidence="4" id="KW-1185">Reference proteome</keyword>
<dbReference type="AlphaFoldDB" id="A0A8K0KGR7"/>
<evidence type="ECO:0000256" key="2">
    <source>
        <dbReference type="SAM" id="SignalP"/>
    </source>
</evidence>
<feature type="chain" id="PRO_5035422515" evidence="2">
    <location>
        <begin position="24"/>
        <end position="111"/>
    </location>
</feature>
<reference evidence="3" key="2">
    <citation type="submission" date="2017-10" db="EMBL/GenBank/DDBJ databases">
        <title>Ladona fulva Genome sequencing and assembly.</title>
        <authorList>
            <person name="Murali S."/>
            <person name="Richards S."/>
            <person name="Bandaranaike D."/>
            <person name="Bellair M."/>
            <person name="Blankenburg K."/>
            <person name="Chao H."/>
            <person name="Dinh H."/>
            <person name="Doddapaneni H."/>
            <person name="Dugan-Rocha S."/>
            <person name="Elkadiri S."/>
            <person name="Gnanaolivu R."/>
            <person name="Hernandez B."/>
            <person name="Skinner E."/>
            <person name="Javaid M."/>
            <person name="Lee S."/>
            <person name="Li M."/>
            <person name="Ming W."/>
            <person name="Munidasa M."/>
            <person name="Muniz J."/>
            <person name="Nguyen L."/>
            <person name="Hughes D."/>
            <person name="Osuji N."/>
            <person name="Pu L.-L."/>
            <person name="Puazo M."/>
            <person name="Qu C."/>
            <person name="Quiroz J."/>
            <person name="Raj R."/>
            <person name="Weissenberger G."/>
            <person name="Xin Y."/>
            <person name="Zou X."/>
            <person name="Han Y."/>
            <person name="Worley K."/>
            <person name="Muzny D."/>
            <person name="Gibbs R."/>
        </authorList>
    </citation>
    <scope>NUCLEOTIDE SEQUENCE</scope>
    <source>
        <strain evidence="3">Sampled in the wild</strain>
    </source>
</reference>
<evidence type="ECO:0000313" key="4">
    <source>
        <dbReference type="Proteomes" id="UP000792457"/>
    </source>
</evidence>
<keyword evidence="2" id="KW-0732">Signal</keyword>